<dbReference type="PANTHER" id="PTHR12598">
    <property type="entry name" value="COPPER HOMEOSTASIS PROTEIN CUTC"/>
    <property type="match status" value="1"/>
</dbReference>
<dbReference type="EMBL" id="PIUK01000173">
    <property type="protein sequence ID" value="MBY6277402.1"/>
    <property type="molecule type" value="Genomic_DNA"/>
</dbReference>
<dbReference type="GO" id="GO:0005737">
    <property type="term" value="C:cytoplasm"/>
    <property type="evidence" value="ECO:0007669"/>
    <property type="project" value="UniProtKB-SubCell"/>
</dbReference>
<evidence type="ECO:0000256" key="2">
    <source>
        <dbReference type="HAMAP-Rule" id="MF_00795"/>
    </source>
</evidence>
<dbReference type="AlphaFoldDB" id="A0A953LKU0"/>
<gene>
    <name evidence="2" type="primary">cutC</name>
    <name evidence="3" type="ORF">CWE10_14540</name>
</gene>
<dbReference type="Proteomes" id="UP000732377">
    <property type="component" value="Unassembled WGS sequence"/>
</dbReference>
<dbReference type="GO" id="GO:0005507">
    <property type="term" value="F:copper ion binding"/>
    <property type="evidence" value="ECO:0007669"/>
    <property type="project" value="TreeGrafter"/>
</dbReference>
<organism evidence="3 4">
    <name type="scientific">Symbiobacterium thermophilum</name>
    <dbReference type="NCBI Taxonomy" id="2734"/>
    <lineage>
        <taxon>Bacteria</taxon>
        <taxon>Bacillati</taxon>
        <taxon>Bacillota</taxon>
        <taxon>Clostridia</taxon>
        <taxon>Eubacteriales</taxon>
        <taxon>Symbiobacteriaceae</taxon>
        <taxon>Symbiobacterium</taxon>
    </lineage>
</organism>
<reference evidence="3" key="1">
    <citation type="submission" date="2017-11" db="EMBL/GenBank/DDBJ databases">
        <title>Three new genomes from thermophilic consortium.</title>
        <authorList>
            <person name="Quaggio R."/>
            <person name="Amgarten D."/>
            <person name="Setubal J.C."/>
        </authorList>
    </citation>
    <scope>NUCLEOTIDE SEQUENCE</scope>
    <source>
        <strain evidence="3">ZCTH01-B2</strain>
    </source>
</reference>
<protein>
    <recommendedName>
        <fullName evidence="2">PF03932 family protein CutC</fullName>
    </recommendedName>
</protein>
<sequence length="229" mass="23646">MKRVTLEVIAVTVADAVAAEAGGADRIELVASMAEGGVTPSAGVIAAVRRATRLPVYVMIRPRGGSFLFSPEEVEAMVTDARIARDLGADGLVVGALTPEGDVDRTALERILTEAGLPATFHRAFEEIIHREGALAQVASLPHVERILTGGGAARPEEALDTLRELVQRSPLEIQIGGGVTPANAARLVRETGASALHVGSAVRDSAGGVSAARVAELRRIIDGATAPA</sequence>
<accession>A0A953LKU0</accession>
<comment type="similarity">
    <text evidence="1 2">Belongs to the CutC family.</text>
</comment>
<dbReference type="InterPro" id="IPR036822">
    <property type="entry name" value="CutC-like_dom_sf"/>
</dbReference>
<dbReference type="Gene3D" id="3.20.20.380">
    <property type="entry name" value="Copper homeostasis (CutC) domain"/>
    <property type="match status" value="1"/>
</dbReference>
<evidence type="ECO:0000313" key="3">
    <source>
        <dbReference type="EMBL" id="MBY6277402.1"/>
    </source>
</evidence>
<comment type="caution">
    <text evidence="3">The sequence shown here is derived from an EMBL/GenBank/DDBJ whole genome shotgun (WGS) entry which is preliminary data.</text>
</comment>
<dbReference type="SUPFAM" id="SSF110395">
    <property type="entry name" value="CutC-like"/>
    <property type="match status" value="1"/>
</dbReference>
<comment type="subcellular location">
    <subcellularLocation>
        <location evidence="2">Cytoplasm</location>
    </subcellularLocation>
</comment>
<proteinExistence type="inferred from homology"/>
<dbReference type="RefSeq" id="WP_011197403.1">
    <property type="nucleotide sequence ID" value="NZ_PIUK01000173.1"/>
</dbReference>
<keyword evidence="2" id="KW-0963">Cytoplasm</keyword>
<evidence type="ECO:0000313" key="4">
    <source>
        <dbReference type="Proteomes" id="UP000732377"/>
    </source>
</evidence>
<dbReference type="OMA" id="CRWTFHR"/>
<dbReference type="InterPro" id="IPR005627">
    <property type="entry name" value="CutC-like"/>
</dbReference>
<evidence type="ECO:0000256" key="1">
    <source>
        <dbReference type="ARBA" id="ARBA00007768"/>
    </source>
</evidence>
<dbReference type="Pfam" id="PF03932">
    <property type="entry name" value="CutC"/>
    <property type="match status" value="1"/>
</dbReference>
<dbReference type="PANTHER" id="PTHR12598:SF0">
    <property type="entry name" value="COPPER HOMEOSTASIS PROTEIN CUTC HOMOLOG"/>
    <property type="match status" value="1"/>
</dbReference>
<comment type="caution">
    <text evidence="2">Once thought to be involved in copper homeostasis, experiments in E.coli have shown this is not the case.</text>
</comment>
<dbReference type="HAMAP" id="MF_00795">
    <property type="entry name" value="CutC"/>
    <property type="match status" value="1"/>
</dbReference>
<name>A0A953LKU0_SYMTR</name>